<dbReference type="NCBIfam" id="TIGR00922">
    <property type="entry name" value="nusG"/>
    <property type="match status" value="1"/>
</dbReference>
<dbReference type="Gene3D" id="2.30.30.30">
    <property type="match status" value="1"/>
</dbReference>
<feature type="domain" description="NusG-like N-terminal" evidence="8">
    <location>
        <begin position="2"/>
        <end position="111"/>
    </location>
</feature>
<keyword evidence="2 5" id="KW-0889">Transcription antitermination</keyword>
<accession>A0A8J6NAX6</accession>
<dbReference type="SUPFAM" id="SSF50104">
    <property type="entry name" value="Translation proteins SH3-like domain"/>
    <property type="match status" value="1"/>
</dbReference>
<comment type="caution">
    <text evidence="10">The sequence shown here is derived from an EMBL/GenBank/DDBJ whole genome shotgun (WGS) entry which is preliminary data.</text>
</comment>
<dbReference type="InterPro" id="IPR008991">
    <property type="entry name" value="Translation_prot_SH3-like_sf"/>
</dbReference>
<dbReference type="GO" id="GO:0005829">
    <property type="term" value="C:cytosol"/>
    <property type="evidence" value="ECO:0007669"/>
    <property type="project" value="TreeGrafter"/>
</dbReference>
<keyword evidence="3 5" id="KW-0805">Transcription regulation</keyword>
<comment type="similarity">
    <text evidence="5 7">Belongs to the NusG family.</text>
</comment>
<evidence type="ECO:0000256" key="2">
    <source>
        <dbReference type="ARBA" id="ARBA00022814"/>
    </source>
</evidence>
<comment type="function">
    <text evidence="5 7">Participates in transcription elongation, termination and antitermination.</text>
</comment>
<dbReference type="InterPro" id="IPR014722">
    <property type="entry name" value="Rib_uL2_dom2"/>
</dbReference>
<gene>
    <name evidence="5 10" type="primary">nusG</name>
    <name evidence="10" type="ORF">H8E79_06045</name>
</gene>
<dbReference type="CDD" id="cd09891">
    <property type="entry name" value="NGN_Bact_1"/>
    <property type="match status" value="1"/>
</dbReference>
<dbReference type="GO" id="GO:0006353">
    <property type="term" value="P:DNA-templated transcription termination"/>
    <property type="evidence" value="ECO:0007669"/>
    <property type="project" value="UniProtKB-UniRule"/>
</dbReference>
<evidence type="ECO:0000256" key="7">
    <source>
        <dbReference type="RuleBase" id="RU000538"/>
    </source>
</evidence>
<dbReference type="GO" id="GO:0032784">
    <property type="term" value="P:regulation of DNA-templated transcription elongation"/>
    <property type="evidence" value="ECO:0007669"/>
    <property type="project" value="InterPro"/>
</dbReference>
<keyword evidence="1 5" id="KW-0806">Transcription termination</keyword>
<organism evidence="10 11">
    <name type="scientific">Candidatus Desulfatifera sulfidica</name>
    <dbReference type="NCBI Taxonomy" id="2841691"/>
    <lineage>
        <taxon>Bacteria</taxon>
        <taxon>Pseudomonadati</taxon>
        <taxon>Thermodesulfobacteriota</taxon>
        <taxon>Desulfobulbia</taxon>
        <taxon>Desulfobulbales</taxon>
        <taxon>Desulfobulbaceae</taxon>
        <taxon>Candidatus Desulfatifera</taxon>
    </lineage>
</organism>
<dbReference type="PANTHER" id="PTHR30265">
    <property type="entry name" value="RHO-INTERACTING TRANSCRIPTION TERMINATION FACTOR NUSG"/>
    <property type="match status" value="1"/>
</dbReference>
<dbReference type="PRINTS" id="PR00338">
    <property type="entry name" value="NUSGTNSCPFCT"/>
</dbReference>
<dbReference type="SMART" id="SM00738">
    <property type="entry name" value="NGN"/>
    <property type="match status" value="1"/>
</dbReference>
<dbReference type="Gene3D" id="3.30.70.940">
    <property type="entry name" value="NusG, N-terminal domain"/>
    <property type="match status" value="1"/>
</dbReference>
<dbReference type="EMBL" id="JACNLK010000050">
    <property type="protein sequence ID" value="MBC8208710.1"/>
    <property type="molecule type" value="Genomic_DNA"/>
</dbReference>
<reference evidence="10 11" key="1">
    <citation type="submission" date="2020-08" db="EMBL/GenBank/DDBJ databases">
        <title>Bridging the membrane lipid divide: bacteria of the FCB group superphylum have the potential to synthesize archaeal ether lipids.</title>
        <authorList>
            <person name="Villanueva L."/>
            <person name="Von Meijenfeldt F.A.B."/>
            <person name="Westbye A.B."/>
            <person name="Yadav S."/>
            <person name="Hopmans E.C."/>
            <person name="Dutilh B.E."/>
            <person name="Sinninghe Damste J.S."/>
        </authorList>
    </citation>
    <scope>NUCLEOTIDE SEQUENCE [LARGE SCALE GENOMIC DNA]</scope>
    <source>
        <strain evidence="10">NIOZ-UU81</strain>
    </source>
</reference>
<dbReference type="PANTHER" id="PTHR30265:SF2">
    <property type="entry name" value="TRANSCRIPTION TERMINATION_ANTITERMINATION PROTEIN NUSG"/>
    <property type="match status" value="1"/>
</dbReference>
<dbReference type="GO" id="GO:0031564">
    <property type="term" value="P:transcription antitermination"/>
    <property type="evidence" value="ECO:0007669"/>
    <property type="project" value="UniProtKB-UniRule"/>
</dbReference>
<dbReference type="CDD" id="cd06091">
    <property type="entry name" value="KOW_NusG"/>
    <property type="match status" value="1"/>
</dbReference>
<dbReference type="Pfam" id="PF00467">
    <property type="entry name" value="KOW"/>
    <property type="match status" value="1"/>
</dbReference>
<dbReference type="SUPFAM" id="SSF82679">
    <property type="entry name" value="N-utilization substance G protein NusG, N-terminal domain"/>
    <property type="match status" value="1"/>
</dbReference>
<dbReference type="FunFam" id="2.30.30.30:FF:000002">
    <property type="entry name" value="Transcription termination/antitermination factor NusG"/>
    <property type="match status" value="1"/>
</dbReference>
<dbReference type="Pfam" id="PF02357">
    <property type="entry name" value="NusG"/>
    <property type="match status" value="1"/>
</dbReference>
<name>A0A8J6NAX6_9BACT</name>
<evidence type="ECO:0000256" key="4">
    <source>
        <dbReference type="ARBA" id="ARBA00023163"/>
    </source>
</evidence>
<dbReference type="HAMAP" id="MF_00948">
    <property type="entry name" value="NusG"/>
    <property type="match status" value="1"/>
</dbReference>
<dbReference type="InterPro" id="IPR047050">
    <property type="entry name" value="NGN"/>
</dbReference>
<dbReference type="InterPro" id="IPR006645">
    <property type="entry name" value="NGN-like_dom"/>
</dbReference>
<evidence type="ECO:0000256" key="5">
    <source>
        <dbReference type="HAMAP-Rule" id="MF_00948"/>
    </source>
</evidence>
<evidence type="ECO:0000256" key="6">
    <source>
        <dbReference type="NCBIfam" id="TIGR00922"/>
    </source>
</evidence>
<dbReference type="GO" id="GO:0006354">
    <property type="term" value="P:DNA-templated transcription elongation"/>
    <property type="evidence" value="ECO:0007669"/>
    <property type="project" value="UniProtKB-UniRule"/>
</dbReference>
<dbReference type="InterPro" id="IPR015869">
    <property type="entry name" value="Transcrpt_antiterm_NusG_bac_CS"/>
</dbReference>
<evidence type="ECO:0000259" key="9">
    <source>
        <dbReference type="SMART" id="SM00739"/>
    </source>
</evidence>
<dbReference type="InterPro" id="IPR001062">
    <property type="entry name" value="Transcrpt_antiterm_NusG"/>
</dbReference>
<keyword evidence="4 5" id="KW-0804">Transcription</keyword>
<evidence type="ECO:0000256" key="3">
    <source>
        <dbReference type="ARBA" id="ARBA00023015"/>
    </source>
</evidence>
<sequence>MARHWYILQVHSGFEDKVKATLEDRIKKDGLEESFGEILVPTEQVVEMIKGTKKTSSRKFFPGYMLISMELNDNTWHTVHENMPRVIGFVGDDTNPIPLPDSDAAKIIGRIQDGAETPKPKVIFEVGEAVRVVDGPFANFQGVVDEVFPEKGRVRVLVSIFGRETPVELEYIQVSNG</sequence>
<dbReference type="Proteomes" id="UP000599024">
    <property type="component" value="Unassembled WGS sequence"/>
</dbReference>
<evidence type="ECO:0000313" key="11">
    <source>
        <dbReference type="Proteomes" id="UP000599024"/>
    </source>
</evidence>
<dbReference type="SMART" id="SM00739">
    <property type="entry name" value="KOW"/>
    <property type="match status" value="1"/>
</dbReference>
<protein>
    <recommendedName>
        <fullName evidence="5 6">Transcription termination/antitermination protein NusG</fullName>
    </recommendedName>
</protein>
<dbReference type="PROSITE" id="PS01014">
    <property type="entry name" value="NUSG"/>
    <property type="match status" value="1"/>
</dbReference>
<feature type="domain" description="KOW" evidence="9">
    <location>
        <begin position="123"/>
        <end position="150"/>
    </location>
</feature>
<evidence type="ECO:0000256" key="1">
    <source>
        <dbReference type="ARBA" id="ARBA00022472"/>
    </source>
</evidence>
<dbReference type="AlphaFoldDB" id="A0A8J6NAX6"/>
<dbReference type="InterPro" id="IPR043425">
    <property type="entry name" value="NusG-like"/>
</dbReference>
<dbReference type="InterPro" id="IPR036735">
    <property type="entry name" value="NGN_dom_sf"/>
</dbReference>
<proteinExistence type="inferred from homology"/>
<evidence type="ECO:0000313" key="10">
    <source>
        <dbReference type="EMBL" id="MBC8208710.1"/>
    </source>
</evidence>
<dbReference type="InterPro" id="IPR005824">
    <property type="entry name" value="KOW"/>
</dbReference>
<evidence type="ECO:0000259" key="8">
    <source>
        <dbReference type="SMART" id="SM00738"/>
    </source>
</evidence>